<dbReference type="PROSITE" id="PS50943">
    <property type="entry name" value="HTH_CROC1"/>
    <property type="match status" value="1"/>
</dbReference>
<keyword evidence="4" id="KW-1185">Reference proteome</keyword>
<evidence type="ECO:0000313" key="3">
    <source>
        <dbReference type="EMBL" id="BCK84559.1"/>
    </source>
</evidence>
<proteinExistence type="predicted"/>
<dbReference type="AlphaFoldDB" id="A0A810Q8G7"/>
<reference evidence="3" key="1">
    <citation type="submission" date="2020-09" db="EMBL/GenBank/DDBJ databases">
        <title>New species isolated from human feces.</title>
        <authorList>
            <person name="Kitahara M."/>
            <person name="Shigeno Y."/>
            <person name="Shime M."/>
            <person name="Matsumoto Y."/>
            <person name="Nakamura S."/>
            <person name="Motooka D."/>
            <person name="Fukuoka S."/>
            <person name="Nishikawa H."/>
            <person name="Benno Y."/>
        </authorList>
    </citation>
    <scope>NUCLEOTIDE SEQUENCE</scope>
    <source>
        <strain evidence="3">MM59</strain>
    </source>
</reference>
<dbReference type="GO" id="GO:0003677">
    <property type="term" value="F:DNA binding"/>
    <property type="evidence" value="ECO:0007669"/>
    <property type="project" value="InterPro"/>
</dbReference>
<dbReference type="SUPFAM" id="SSF47413">
    <property type="entry name" value="lambda repressor-like DNA-binding domains"/>
    <property type="match status" value="1"/>
</dbReference>
<evidence type="ECO:0000259" key="2">
    <source>
        <dbReference type="PROSITE" id="PS50943"/>
    </source>
</evidence>
<sequence>METLKILGQRLRELRKERKLFRRDLAELLEITLPHYQRIGRGIVNIPTLTLCTLADYYGVTTDYLLGRSEERGTLP</sequence>
<evidence type="ECO:0000256" key="1">
    <source>
        <dbReference type="SAM" id="Coils"/>
    </source>
</evidence>
<name>A0A810Q8G7_9FIRM</name>
<protein>
    <recommendedName>
        <fullName evidence="2">HTH cro/C1-type domain-containing protein</fullName>
    </recommendedName>
</protein>
<dbReference type="RefSeq" id="WP_213543211.1">
    <property type="nucleotide sequence ID" value="NZ_AP023420.1"/>
</dbReference>
<dbReference type="SMART" id="SM00530">
    <property type="entry name" value="HTH_XRE"/>
    <property type="match status" value="1"/>
</dbReference>
<accession>A0A810Q8G7</accession>
<organism evidence="3 4">
    <name type="scientific">Pusillibacter faecalis</name>
    <dbReference type="NCBI Taxonomy" id="2714358"/>
    <lineage>
        <taxon>Bacteria</taxon>
        <taxon>Bacillati</taxon>
        <taxon>Bacillota</taxon>
        <taxon>Clostridia</taxon>
        <taxon>Eubacteriales</taxon>
        <taxon>Oscillospiraceae</taxon>
        <taxon>Pusillibacter</taxon>
    </lineage>
</organism>
<feature type="coiled-coil region" evidence="1">
    <location>
        <begin position="4"/>
        <end position="31"/>
    </location>
</feature>
<dbReference type="InterPro" id="IPR001387">
    <property type="entry name" value="Cro/C1-type_HTH"/>
</dbReference>
<feature type="domain" description="HTH cro/C1-type" evidence="2">
    <location>
        <begin position="11"/>
        <end position="65"/>
    </location>
</feature>
<dbReference type="KEGG" id="pfaa:MM59RIKEN_18780"/>
<keyword evidence="1" id="KW-0175">Coiled coil</keyword>
<dbReference type="Pfam" id="PF13560">
    <property type="entry name" value="HTH_31"/>
    <property type="match status" value="1"/>
</dbReference>
<dbReference type="CDD" id="cd00093">
    <property type="entry name" value="HTH_XRE"/>
    <property type="match status" value="1"/>
</dbReference>
<dbReference type="InterPro" id="IPR010982">
    <property type="entry name" value="Lambda_DNA-bd_dom_sf"/>
</dbReference>
<evidence type="ECO:0000313" key="4">
    <source>
        <dbReference type="Proteomes" id="UP000679848"/>
    </source>
</evidence>
<dbReference type="Proteomes" id="UP000679848">
    <property type="component" value="Chromosome"/>
</dbReference>
<dbReference type="EMBL" id="AP023420">
    <property type="protein sequence ID" value="BCK84559.1"/>
    <property type="molecule type" value="Genomic_DNA"/>
</dbReference>
<dbReference type="Gene3D" id="1.10.260.40">
    <property type="entry name" value="lambda repressor-like DNA-binding domains"/>
    <property type="match status" value="1"/>
</dbReference>
<gene>
    <name evidence="3" type="ORF">MM59RIKEN_18780</name>
</gene>